<dbReference type="Proteomes" id="UP001500542">
    <property type="component" value="Unassembled WGS sequence"/>
</dbReference>
<proteinExistence type="predicted"/>
<keyword evidence="2" id="KW-1185">Reference proteome</keyword>
<dbReference type="RefSeq" id="WP_343981186.1">
    <property type="nucleotide sequence ID" value="NZ_BAAAHK010000020.1"/>
</dbReference>
<evidence type="ECO:0000313" key="1">
    <source>
        <dbReference type="EMBL" id="GAA0959184.1"/>
    </source>
</evidence>
<dbReference type="EMBL" id="BAAAHK010000020">
    <property type="protein sequence ID" value="GAA0959184.1"/>
    <property type="molecule type" value="Genomic_DNA"/>
</dbReference>
<reference evidence="2" key="1">
    <citation type="journal article" date="2019" name="Int. J. Syst. Evol. Microbiol.">
        <title>The Global Catalogue of Microorganisms (GCM) 10K type strain sequencing project: providing services to taxonomists for standard genome sequencing and annotation.</title>
        <authorList>
            <consortium name="The Broad Institute Genomics Platform"/>
            <consortium name="The Broad Institute Genome Sequencing Center for Infectious Disease"/>
            <person name="Wu L."/>
            <person name="Ma J."/>
        </authorList>
    </citation>
    <scope>NUCLEOTIDE SEQUENCE [LARGE SCALE GENOMIC DNA]</scope>
    <source>
        <strain evidence="2">JCM 10977</strain>
    </source>
</reference>
<comment type="caution">
    <text evidence="1">The sequence shown here is derived from an EMBL/GenBank/DDBJ whole genome shotgun (WGS) entry which is preliminary data.</text>
</comment>
<sequence length="145" mass="15765">MEITAGFFALGGVALTALLGELRGWRETRVKQTTELNTLRRETYIRALHDVEAVSASIGLWSGTVPGPEEVETVSAAPFFAALTKAYESLNEVRLLGGDQLPALAMMDVLRTFRNQVESGKREVPSAGVQRNAMLVAFRNDLGLS</sequence>
<gene>
    <name evidence="1" type="ORF">GCM10009554_72500</name>
</gene>
<evidence type="ECO:0000313" key="2">
    <source>
        <dbReference type="Proteomes" id="UP001500542"/>
    </source>
</evidence>
<organism evidence="1 2">
    <name type="scientific">Kribbella koreensis</name>
    <dbReference type="NCBI Taxonomy" id="57909"/>
    <lineage>
        <taxon>Bacteria</taxon>
        <taxon>Bacillati</taxon>
        <taxon>Actinomycetota</taxon>
        <taxon>Actinomycetes</taxon>
        <taxon>Propionibacteriales</taxon>
        <taxon>Kribbellaceae</taxon>
        <taxon>Kribbella</taxon>
    </lineage>
</organism>
<protein>
    <submittedName>
        <fullName evidence="1">Uncharacterized protein</fullName>
    </submittedName>
</protein>
<name>A0ABP4C2M3_9ACTN</name>
<accession>A0ABP4C2M3</accession>